<keyword evidence="5" id="KW-0676">Redox-active center</keyword>
<sequence length="319" mass="34020">MQKYGLLIVGSGAAGLAAALYAGRYKIPALVIAGEFGGETSTAGKIENYPGVKAIDGYELMKIMKEQALESGAEIKNGKVVRIEKAGDLPADGWRIAIETGEAYEASCVILAIGSRRRHLNLPNEKELAGKGVHYCWTCDGPLYGGKTVAMVGGGDSSVKGVNFLAEYAKKIYLIVRGSEVRAEPVNAERMKQHGGKVEVLLEHEVKEIVGGKVLEKLVLSSPKHKLGEELDDLVVDGMFIEIGFDPDKTFAEQLGLALDEKGYTKVDTMMRTNVPGIFAAGDATTHFGSFKQDITASAMGAVAATAAYEYLGSLQSNI</sequence>
<name>A0A1G2RUF6_9BACT</name>
<evidence type="ECO:0000256" key="5">
    <source>
        <dbReference type="ARBA" id="ARBA00023284"/>
    </source>
</evidence>
<dbReference type="Proteomes" id="UP000178222">
    <property type="component" value="Unassembled WGS sequence"/>
</dbReference>
<gene>
    <name evidence="7" type="ORF">A3J30_00425</name>
</gene>
<organism evidence="7 8">
    <name type="scientific">Candidatus Wildermuthbacteria bacterium RIFCSPLOWO2_02_FULL_47_9c</name>
    <dbReference type="NCBI Taxonomy" id="1802466"/>
    <lineage>
        <taxon>Bacteria</taxon>
        <taxon>Candidatus Wildermuthiibacteriota</taxon>
    </lineage>
</organism>
<protein>
    <recommendedName>
        <fullName evidence="6">FAD/NAD(P)-binding domain-containing protein</fullName>
    </recommendedName>
</protein>
<evidence type="ECO:0000259" key="6">
    <source>
        <dbReference type="Pfam" id="PF07992"/>
    </source>
</evidence>
<keyword evidence="2" id="KW-0274">FAD</keyword>
<evidence type="ECO:0000256" key="2">
    <source>
        <dbReference type="ARBA" id="ARBA00022827"/>
    </source>
</evidence>
<dbReference type="PRINTS" id="PR00368">
    <property type="entry name" value="FADPNR"/>
</dbReference>
<keyword evidence="4" id="KW-1015">Disulfide bond</keyword>
<dbReference type="Pfam" id="PF07992">
    <property type="entry name" value="Pyr_redox_2"/>
    <property type="match status" value="1"/>
</dbReference>
<dbReference type="InterPro" id="IPR050097">
    <property type="entry name" value="Ferredoxin-NADP_redctase_2"/>
</dbReference>
<dbReference type="InterPro" id="IPR023753">
    <property type="entry name" value="FAD/NAD-binding_dom"/>
</dbReference>
<dbReference type="EMBL" id="MHUL01000033">
    <property type="protein sequence ID" value="OHA76486.1"/>
    <property type="molecule type" value="Genomic_DNA"/>
</dbReference>
<keyword evidence="1" id="KW-0285">Flavoprotein</keyword>
<evidence type="ECO:0000256" key="1">
    <source>
        <dbReference type="ARBA" id="ARBA00022630"/>
    </source>
</evidence>
<proteinExistence type="predicted"/>
<dbReference type="InterPro" id="IPR008255">
    <property type="entry name" value="Pyr_nucl-diS_OxRdtase_2_AS"/>
</dbReference>
<dbReference type="PROSITE" id="PS00573">
    <property type="entry name" value="PYRIDINE_REDOX_2"/>
    <property type="match status" value="1"/>
</dbReference>
<keyword evidence="3" id="KW-0560">Oxidoreductase</keyword>
<dbReference type="SUPFAM" id="SSF51905">
    <property type="entry name" value="FAD/NAD(P)-binding domain"/>
    <property type="match status" value="2"/>
</dbReference>
<dbReference type="GO" id="GO:0016668">
    <property type="term" value="F:oxidoreductase activity, acting on a sulfur group of donors, NAD(P) as acceptor"/>
    <property type="evidence" value="ECO:0007669"/>
    <property type="project" value="UniProtKB-ARBA"/>
</dbReference>
<evidence type="ECO:0000313" key="7">
    <source>
        <dbReference type="EMBL" id="OHA76486.1"/>
    </source>
</evidence>
<reference evidence="7 8" key="1">
    <citation type="journal article" date="2016" name="Nat. Commun.">
        <title>Thousands of microbial genomes shed light on interconnected biogeochemical processes in an aquifer system.</title>
        <authorList>
            <person name="Anantharaman K."/>
            <person name="Brown C.T."/>
            <person name="Hug L.A."/>
            <person name="Sharon I."/>
            <person name="Castelle C.J."/>
            <person name="Probst A.J."/>
            <person name="Thomas B.C."/>
            <person name="Singh A."/>
            <person name="Wilkins M.J."/>
            <person name="Karaoz U."/>
            <person name="Brodie E.L."/>
            <person name="Williams K.H."/>
            <person name="Hubbard S.S."/>
            <person name="Banfield J.F."/>
        </authorList>
    </citation>
    <scope>NUCLEOTIDE SEQUENCE [LARGE SCALE GENOMIC DNA]</scope>
</reference>
<evidence type="ECO:0000313" key="8">
    <source>
        <dbReference type="Proteomes" id="UP000178222"/>
    </source>
</evidence>
<feature type="domain" description="FAD/NAD(P)-binding" evidence="6">
    <location>
        <begin position="6"/>
        <end position="300"/>
    </location>
</feature>
<comment type="caution">
    <text evidence="7">The sequence shown here is derived from an EMBL/GenBank/DDBJ whole genome shotgun (WGS) entry which is preliminary data.</text>
</comment>
<evidence type="ECO:0000256" key="4">
    <source>
        <dbReference type="ARBA" id="ARBA00023157"/>
    </source>
</evidence>
<evidence type="ECO:0000256" key="3">
    <source>
        <dbReference type="ARBA" id="ARBA00023002"/>
    </source>
</evidence>
<accession>A0A1G2RUF6</accession>
<dbReference type="InterPro" id="IPR036188">
    <property type="entry name" value="FAD/NAD-bd_sf"/>
</dbReference>
<dbReference type="Gene3D" id="3.50.50.60">
    <property type="entry name" value="FAD/NAD(P)-binding domain"/>
    <property type="match status" value="2"/>
</dbReference>
<dbReference type="PRINTS" id="PR00469">
    <property type="entry name" value="PNDRDTASEII"/>
</dbReference>
<dbReference type="AlphaFoldDB" id="A0A1G2RUF6"/>
<dbReference type="PANTHER" id="PTHR48105">
    <property type="entry name" value="THIOREDOXIN REDUCTASE 1-RELATED-RELATED"/>
    <property type="match status" value="1"/>
</dbReference>